<accession>A0ABU5RHI1</accession>
<name>A0ABU5RHI1_9PSEU</name>
<dbReference type="GO" id="GO:0016787">
    <property type="term" value="F:hydrolase activity"/>
    <property type="evidence" value="ECO:0007669"/>
    <property type="project" value="UniProtKB-KW"/>
</dbReference>
<dbReference type="Pfam" id="PF07859">
    <property type="entry name" value="Abhydrolase_3"/>
    <property type="match status" value="1"/>
</dbReference>
<dbReference type="PANTHER" id="PTHR48081">
    <property type="entry name" value="AB HYDROLASE SUPERFAMILY PROTEIN C4A8.06C"/>
    <property type="match status" value="1"/>
</dbReference>
<organism evidence="3 4">
    <name type="scientific">Amycolatopsis heterodermiae</name>
    <dbReference type="NCBI Taxonomy" id="3110235"/>
    <lineage>
        <taxon>Bacteria</taxon>
        <taxon>Bacillati</taxon>
        <taxon>Actinomycetota</taxon>
        <taxon>Actinomycetes</taxon>
        <taxon>Pseudonocardiales</taxon>
        <taxon>Pseudonocardiaceae</taxon>
        <taxon>Amycolatopsis</taxon>
    </lineage>
</organism>
<keyword evidence="4" id="KW-1185">Reference proteome</keyword>
<dbReference type="InterPro" id="IPR013094">
    <property type="entry name" value="AB_hydrolase_3"/>
</dbReference>
<evidence type="ECO:0000313" key="3">
    <source>
        <dbReference type="EMBL" id="MEA5365613.1"/>
    </source>
</evidence>
<dbReference type="Proteomes" id="UP001304298">
    <property type="component" value="Unassembled WGS sequence"/>
</dbReference>
<dbReference type="InterPro" id="IPR050300">
    <property type="entry name" value="GDXG_lipolytic_enzyme"/>
</dbReference>
<keyword evidence="1 3" id="KW-0378">Hydrolase</keyword>
<dbReference type="InterPro" id="IPR029058">
    <property type="entry name" value="AB_hydrolase_fold"/>
</dbReference>
<feature type="domain" description="Alpha/beta hydrolase fold-3" evidence="2">
    <location>
        <begin position="79"/>
        <end position="277"/>
    </location>
</feature>
<evidence type="ECO:0000256" key="1">
    <source>
        <dbReference type="ARBA" id="ARBA00022801"/>
    </source>
</evidence>
<dbReference type="EMBL" id="JAYFSI010000012">
    <property type="protein sequence ID" value="MEA5365613.1"/>
    <property type="molecule type" value="Genomic_DNA"/>
</dbReference>
<comment type="caution">
    <text evidence="3">The sequence shown here is derived from an EMBL/GenBank/DDBJ whole genome shotgun (WGS) entry which is preliminary data.</text>
</comment>
<evidence type="ECO:0000313" key="4">
    <source>
        <dbReference type="Proteomes" id="UP001304298"/>
    </source>
</evidence>
<reference evidence="3 4" key="1">
    <citation type="submission" date="2023-12" db="EMBL/GenBank/DDBJ databases">
        <title>Amycolatopsis sp. V23-08.</title>
        <authorList>
            <person name="Somphong A."/>
        </authorList>
    </citation>
    <scope>NUCLEOTIDE SEQUENCE [LARGE SCALE GENOMIC DNA]</scope>
    <source>
        <strain evidence="3 4">V23-08</strain>
    </source>
</reference>
<dbReference type="PANTHER" id="PTHR48081:SF8">
    <property type="entry name" value="ALPHA_BETA HYDROLASE FOLD-3 DOMAIN-CONTAINING PROTEIN-RELATED"/>
    <property type="match status" value="1"/>
</dbReference>
<protein>
    <submittedName>
        <fullName evidence="3">Alpha/beta hydrolase</fullName>
    </submittedName>
</protein>
<dbReference type="SUPFAM" id="SSF53474">
    <property type="entry name" value="alpha/beta-Hydrolases"/>
    <property type="match status" value="1"/>
</dbReference>
<evidence type="ECO:0000259" key="2">
    <source>
        <dbReference type="Pfam" id="PF07859"/>
    </source>
</evidence>
<gene>
    <name evidence="3" type="ORF">VA596_39225</name>
</gene>
<proteinExistence type="predicted"/>
<dbReference type="RefSeq" id="WP_323334267.1">
    <property type="nucleotide sequence ID" value="NZ_JAYFSI010000012.1"/>
</dbReference>
<dbReference type="Gene3D" id="3.40.50.1820">
    <property type="entry name" value="alpha/beta hydrolase"/>
    <property type="match status" value="1"/>
</dbReference>
<sequence length="312" mass="32960">MTPPPFDPELAPIVEELRALRPPLATLADIPGRRELNAADHRTVEELATAYPRFAFSEEHAGAVPLLVARPPGSAGVLYYVHGGGTIVGSHLGADVPNLLDWAGELNLTVVSPGYRLAPEHPYPAPVEDCYAGLLWTASHCEGPVVVGGISAGGGLAAAMALLARDRGGPELAGQLLICPMLDDRNTTPSAVDLDGRGLWDRTANNVGWTAYLGDLDDVPAYAAPARAEDLSGLPPAFLDVGTAETFRDEVVAYASRLWQAGGEAELHVWPGGFHGFDALAPKAQLSRAARAARLTWLQRLLSRRPAAPAAR</sequence>